<dbReference type="RefSeq" id="XP_043015770.1">
    <property type="nucleotide sequence ID" value="XM_043147065.1"/>
</dbReference>
<feature type="compositionally biased region" description="Polar residues" evidence="1">
    <location>
        <begin position="196"/>
        <end position="208"/>
    </location>
</feature>
<reference evidence="2" key="1">
    <citation type="journal article" date="2021" name="Genome Biol. Evol.">
        <title>The assembled and annotated genome of the fairy-ring fungus Marasmius oreades.</title>
        <authorList>
            <person name="Hiltunen M."/>
            <person name="Ament-Velasquez S.L."/>
            <person name="Johannesson H."/>
        </authorList>
    </citation>
    <scope>NUCLEOTIDE SEQUENCE</scope>
    <source>
        <strain evidence="2">03SP1</strain>
    </source>
</reference>
<feature type="compositionally biased region" description="Polar residues" evidence="1">
    <location>
        <begin position="172"/>
        <end position="188"/>
    </location>
</feature>
<dbReference type="KEGG" id="more:E1B28_001158"/>
<sequence>MSTSSRHIDTETLDPARRALFNTFVGLTSERHFTSLWQTDVDFNKRVLAPQAELGLLNEHDALMIAQTLSATTRASYTNLPNSILSGLLAHLSCNMLSKWTPVSPLSRSLVVSLSTVSSYWVQETVFPALLRKNLVLRVENPEGVNQALHNIRYGEDIYASSSFVTFPARQSAASSTDLPPPKSTNQNHWEEIRKTNSNKTSPSTWDQLRQRYESPDTEPDSNAPVQKDDSRARAQAEFDAEIDRERNMK</sequence>
<evidence type="ECO:0000313" key="2">
    <source>
        <dbReference type="EMBL" id="KAG7099300.1"/>
    </source>
</evidence>
<dbReference type="GeneID" id="66070234"/>
<gene>
    <name evidence="2" type="ORF">E1B28_001158</name>
</gene>
<comment type="caution">
    <text evidence="2">The sequence shown here is derived from an EMBL/GenBank/DDBJ whole genome shotgun (WGS) entry which is preliminary data.</text>
</comment>
<organism evidence="2 3">
    <name type="scientific">Marasmius oreades</name>
    <name type="common">fairy-ring Marasmius</name>
    <dbReference type="NCBI Taxonomy" id="181124"/>
    <lineage>
        <taxon>Eukaryota</taxon>
        <taxon>Fungi</taxon>
        <taxon>Dikarya</taxon>
        <taxon>Basidiomycota</taxon>
        <taxon>Agaricomycotina</taxon>
        <taxon>Agaricomycetes</taxon>
        <taxon>Agaricomycetidae</taxon>
        <taxon>Agaricales</taxon>
        <taxon>Marasmiineae</taxon>
        <taxon>Marasmiaceae</taxon>
        <taxon>Marasmius</taxon>
    </lineage>
</organism>
<keyword evidence="3" id="KW-1185">Reference proteome</keyword>
<dbReference type="AlphaFoldDB" id="A0A9P8AFD1"/>
<accession>A0A9P8AFD1</accession>
<evidence type="ECO:0000313" key="3">
    <source>
        <dbReference type="Proteomes" id="UP001049176"/>
    </source>
</evidence>
<feature type="compositionally biased region" description="Basic and acidic residues" evidence="1">
    <location>
        <begin position="227"/>
        <end position="250"/>
    </location>
</feature>
<name>A0A9P8AFD1_9AGAR</name>
<dbReference type="OrthoDB" id="3201807at2759"/>
<evidence type="ECO:0000256" key="1">
    <source>
        <dbReference type="SAM" id="MobiDB-lite"/>
    </source>
</evidence>
<proteinExistence type="predicted"/>
<protein>
    <submittedName>
        <fullName evidence="2">Uncharacterized protein</fullName>
    </submittedName>
</protein>
<feature type="region of interest" description="Disordered" evidence="1">
    <location>
        <begin position="172"/>
        <end position="250"/>
    </location>
</feature>
<dbReference type="EMBL" id="CM032181">
    <property type="protein sequence ID" value="KAG7099300.1"/>
    <property type="molecule type" value="Genomic_DNA"/>
</dbReference>
<dbReference type="Proteomes" id="UP001049176">
    <property type="component" value="Chromosome 1"/>
</dbReference>